<dbReference type="RefSeq" id="XP_018266229.1">
    <property type="nucleotide sequence ID" value="XM_018403575.1"/>
</dbReference>
<feature type="region of interest" description="Disordered" evidence="1">
    <location>
        <begin position="302"/>
        <end position="362"/>
    </location>
</feature>
<dbReference type="VEuPathDB" id="FungiDB:I303_00204"/>
<sequence>MSNDPIKDFIKGLKEKTTGRRPTAQEITDRNKERDERFARLSAKIPRISPGKLRFFFAKVREFDDFVQREHAEFLEVSATPEHAPRLLKLWLSDVAAKLEDDATSESDEDEDEDENSSSSDLSSVSILHRYRYEAQRMTFYMYPKPTEKERAGYADEIGQHVKQLIADQARKAAQAQEASRVMPVWFPYVKPSFTVTDDKQGKEMLKILEQLNIVGHPDFTLTELLPGEKILPPPERCQPGAERFLSEKLQELRPQIPDGLLREDGQFDLDPKRIDAIFQGFDKFLGDDETKKLYEQIMRDLMAGGPKGDEDKDGKRDGGGDEDEMEVGSKGQARDGEQGEIEDDYEDGVAEEERRAKRRRV</sequence>
<evidence type="ECO:0000313" key="2">
    <source>
        <dbReference type="EMBL" id="OBR88387.1"/>
    </source>
</evidence>
<keyword evidence="4" id="KW-1185">Reference proteome</keyword>
<dbReference type="Proteomes" id="UP000078595">
    <property type="component" value="Chromosome 1"/>
</dbReference>
<feature type="compositionally biased region" description="Acidic residues" evidence="1">
    <location>
        <begin position="102"/>
        <end position="116"/>
    </location>
</feature>
<evidence type="ECO:0000256" key="1">
    <source>
        <dbReference type="SAM" id="MobiDB-lite"/>
    </source>
</evidence>
<dbReference type="GeneID" id="28963903"/>
<feature type="compositionally biased region" description="Basic and acidic residues" evidence="1">
    <location>
        <begin position="1"/>
        <end position="18"/>
    </location>
</feature>
<gene>
    <name evidence="2" type="ORF">I303_00204</name>
    <name evidence="3" type="ORF">I303_100201</name>
</gene>
<organism evidence="2">
    <name type="scientific">Kwoniella dejecticola CBS 10117</name>
    <dbReference type="NCBI Taxonomy" id="1296121"/>
    <lineage>
        <taxon>Eukaryota</taxon>
        <taxon>Fungi</taxon>
        <taxon>Dikarya</taxon>
        <taxon>Basidiomycota</taxon>
        <taxon>Agaricomycotina</taxon>
        <taxon>Tremellomycetes</taxon>
        <taxon>Tremellales</taxon>
        <taxon>Cryptococcaceae</taxon>
        <taxon>Kwoniella</taxon>
    </lineage>
</organism>
<dbReference type="EMBL" id="CP144530">
    <property type="protein sequence ID" value="WWC57667.1"/>
    <property type="molecule type" value="Genomic_DNA"/>
</dbReference>
<feature type="region of interest" description="Disordered" evidence="1">
    <location>
        <begin position="101"/>
        <end position="123"/>
    </location>
</feature>
<evidence type="ECO:0000313" key="4">
    <source>
        <dbReference type="Proteomes" id="UP000078595"/>
    </source>
</evidence>
<feature type="region of interest" description="Disordered" evidence="1">
    <location>
        <begin position="1"/>
        <end position="35"/>
    </location>
</feature>
<dbReference type="AlphaFoldDB" id="A0A1A6AE86"/>
<reference evidence="3" key="2">
    <citation type="submission" date="2013-07" db="EMBL/GenBank/DDBJ databases">
        <authorList>
            <consortium name="The Broad Institute Genome Sequencing Platform"/>
            <person name="Cuomo C."/>
            <person name="Litvintseva A."/>
            <person name="Chen Y."/>
            <person name="Heitman J."/>
            <person name="Sun S."/>
            <person name="Springer D."/>
            <person name="Dromer F."/>
            <person name="Young S.K."/>
            <person name="Zeng Q."/>
            <person name="Gargeya S."/>
            <person name="Fitzgerald M."/>
            <person name="Abouelleil A."/>
            <person name="Alvarado L."/>
            <person name="Berlin A.M."/>
            <person name="Chapman S.B."/>
            <person name="Dewar J."/>
            <person name="Goldberg J."/>
            <person name="Griggs A."/>
            <person name="Gujja S."/>
            <person name="Hansen M."/>
            <person name="Howarth C."/>
            <person name="Imamovic A."/>
            <person name="Larimer J."/>
            <person name="McCowan C."/>
            <person name="Murphy C."/>
            <person name="Pearson M."/>
            <person name="Priest M."/>
            <person name="Roberts A."/>
            <person name="Saif S."/>
            <person name="Shea T."/>
            <person name="Sykes S."/>
            <person name="Wortman J."/>
            <person name="Nusbaum C."/>
            <person name="Birren B."/>
        </authorList>
    </citation>
    <scope>NUCLEOTIDE SEQUENCE</scope>
    <source>
        <strain evidence="3">CBS 10117</strain>
    </source>
</reference>
<reference evidence="2" key="1">
    <citation type="submission" date="2013-07" db="EMBL/GenBank/DDBJ databases">
        <title>The Genome Sequence of Cryptococcus dejecticola CBS10117.</title>
        <authorList>
            <consortium name="The Broad Institute Genome Sequencing Platform"/>
            <person name="Cuomo C."/>
            <person name="Litvintseva A."/>
            <person name="Chen Y."/>
            <person name="Heitman J."/>
            <person name="Sun S."/>
            <person name="Springer D."/>
            <person name="Dromer F."/>
            <person name="Young S.K."/>
            <person name="Zeng Q."/>
            <person name="Gargeya S."/>
            <person name="Fitzgerald M."/>
            <person name="Abouelleil A."/>
            <person name="Alvarado L."/>
            <person name="Berlin A.M."/>
            <person name="Chapman S.B."/>
            <person name="Dewar J."/>
            <person name="Goldberg J."/>
            <person name="Griggs A."/>
            <person name="Gujja S."/>
            <person name="Hansen M."/>
            <person name="Howarth C."/>
            <person name="Imamovic A."/>
            <person name="Larimer J."/>
            <person name="McCowan C."/>
            <person name="Murphy C."/>
            <person name="Pearson M."/>
            <person name="Priest M."/>
            <person name="Roberts A."/>
            <person name="Saif S."/>
            <person name="Shea T."/>
            <person name="Sykes S."/>
            <person name="Wortman J."/>
            <person name="Nusbaum C."/>
            <person name="Birren B."/>
        </authorList>
    </citation>
    <scope>NUCLEOTIDE SEQUENCE [LARGE SCALE GENOMIC DNA]</scope>
    <source>
        <strain evidence="2">CBS 10117</strain>
    </source>
</reference>
<proteinExistence type="predicted"/>
<evidence type="ECO:0000313" key="3">
    <source>
        <dbReference type="EMBL" id="WWC57667.1"/>
    </source>
</evidence>
<dbReference type="KEGG" id="kdj:28963903"/>
<protein>
    <submittedName>
        <fullName evidence="2">Uncharacterized protein</fullName>
    </submittedName>
</protein>
<reference evidence="3" key="3">
    <citation type="submission" date="2024-02" db="EMBL/GenBank/DDBJ databases">
        <title>Comparative genomics of Cryptococcus and Kwoniella reveals pathogenesis evolution and contrasting modes of karyotype evolution via chromosome fusion or intercentromeric recombination.</title>
        <authorList>
            <person name="Coelho M.A."/>
            <person name="David-Palma M."/>
            <person name="Shea T."/>
            <person name="Bowers K."/>
            <person name="McGinley-Smith S."/>
            <person name="Mohammad A.W."/>
            <person name="Gnirke A."/>
            <person name="Yurkov A.M."/>
            <person name="Nowrousian M."/>
            <person name="Sun S."/>
            <person name="Cuomo C.A."/>
            <person name="Heitman J."/>
        </authorList>
    </citation>
    <scope>NUCLEOTIDE SEQUENCE</scope>
    <source>
        <strain evidence="3">CBS 10117</strain>
    </source>
</reference>
<dbReference type="EMBL" id="KI894027">
    <property type="protein sequence ID" value="OBR88387.1"/>
    <property type="molecule type" value="Genomic_DNA"/>
</dbReference>
<feature type="compositionally biased region" description="Basic and acidic residues" evidence="1">
    <location>
        <begin position="308"/>
        <end position="320"/>
    </location>
</feature>
<accession>A0A1A6AE86</accession>
<name>A0A1A6AE86_9TREE</name>
<feature type="compositionally biased region" description="Acidic residues" evidence="1">
    <location>
        <begin position="339"/>
        <end position="351"/>
    </location>
</feature>